<dbReference type="EMBL" id="QEAM01000061">
    <property type="protein sequence ID" value="TPX48044.1"/>
    <property type="molecule type" value="Genomic_DNA"/>
</dbReference>
<evidence type="ECO:0000313" key="16">
    <source>
        <dbReference type="Proteomes" id="UP000320475"/>
    </source>
</evidence>
<feature type="region of interest" description="Disordered" evidence="12">
    <location>
        <begin position="630"/>
        <end position="655"/>
    </location>
</feature>
<dbReference type="Proteomes" id="UP000320475">
    <property type="component" value="Unassembled WGS sequence"/>
</dbReference>
<dbReference type="VEuPathDB" id="FungiDB:SeMB42_g02523"/>
<dbReference type="PANTHER" id="PTHR43557:SF4">
    <property type="entry name" value="APOPTOSIS-INDUCING FACTOR 1, MITOCHONDRIAL"/>
    <property type="match status" value="1"/>
</dbReference>
<keyword evidence="4" id="KW-0285">Flavoprotein</keyword>
<keyword evidence="10" id="KW-0496">Mitochondrion</keyword>
<protein>
    <recommendedName>
        <fullName evidence="17">FAD/NAD(P)-binding domain-containing protein</fullName>
    </recommendedName>
</protein>
<keyword evidence="8" id="KW-0560">Oxidoreductase</keyword>
<comment type="cofactor">
    <cofactor evidence="1">
        <name>FAD</name>
        <dbReference type="ChEBI" id="CHEBI:57692"/>
    </cofactor>
</comment>
<evidence type="ECO:0000256" key="4">
    <source>
        <dbReference type="ARBA" id="ARBA00022630"/>
    </source>
</evidence>
<dbReference type="SUPFAM" id="SSF51905">
    <property type="entry name" value="FAD/NAD(P)-binding domain"/>
    <property type="match status" value="1"/>
</dbReference>
<dbReference type="GO" id="GO:0071949">
    <property type="term" value="F:FAD binding"/>
    <property type="evidence" value="ECO:0007669"/>
    <property type="project" value="TreeGrafter"/>
</dbReference>
<organism evidence="15 16">
    <name type="scientific">Synchytrium endobioticum</name>
    <dbReference type="NCBI Taxonomy" id="286115"/>
    <lineage>
        <taxon>Eukaryota</taxon>
        <taxon>Fungi</taxon>
        <taxon>Fungi incertae sedis</taxon>
        <taxon>Chytridiomycota</taxon>
        <taxon>Chytridiomycota incertae sedis</taxon>
        <taxon>Chytridiomycetes</taxon>
        <taxon>Synchytriales</taxon>
        <taxon>Synchytriaceae</taxon>
        <taxon>Synchytrium</taxon>
    </lineage>
</organism>
<dbReference type="OrthoDB" id="6029at2759"/>
<name>A0A507D967_9FUNG</name>
<comment type="similarity">
    <text evidence="3">Belongs to the FAD-dependent oxidoreductase family.</text>
</comment>
<dbReference type="InterPro" id="IPR016156">
    <property type="entry name" value="FAD/NAD-linked_Rdtase_dimer_sf"/>
</dbReference>
<evidence type="ECO:0000256" key="9">
    <source>
        <dbReference type="ARBA" id="ARBA00023027"/>
    </source>
</evidence>
<evidence type="ECO:0000256" key="3">
    <source>
        <dbReference type="ARBA" id="ARBA00006442"/>
    </source>
</evidence>
<evidence type="ECO:0000256" key="10">
    <source>
        <dbReference type="ARBA" id="ARBA00023128"/>
    </source>
</evidence>
<gene>
    <name evidence="15" type="ORF">SeLEV6574_g02283</name>
</gene>
<keyword evidence="6" id="KW-0274">FAD</keyword>
<dbReference type="Gene3D" id="3.30.390.30">
    <property type="match status" value="1"/>
</dbReference>
<dbReference type="Gene3D" id="3.50.50.60">
    <property type="entry name" value="FAD/NAD(P)-binding domain"/>
    <property type="match status" value="3"/>
</dbReference>
<keyword evidence="5" id="KW-0053">Apoptosis</keyword>
<dbReference type="InterPro" id="IPR036188">
    <property type="entry name" value="FAD/NAD-bd_sf"/>
</dbReference>
<dbReference type="GO" id="GO:0006915">
    <property type="term" value="P:apoptotic process"/>
    <property type="evidence" value="ECO:0007669"/>
    <property type="project" value="UniProtKB-KW"/>
</dbReference>
<dbReference type="Pfam" id="PF14721">
    <property type="entry name" value="AIF_C"/>
    <property type="match status" value="1"/>
</dbReference>
<evidence type="ECO:0000313" key="15">
    <source>
        <dbReference type="EMBL" id="TPX48044.1"/>
    </source>
</evidence>
<dbReference type="PANTHER" id="PTHR43557">
    <property type="entry name" value="APOPTOSIS-INDUCING FACTOR 1"/>
    <property type="match status" value="1"/>
</dbReference>
<evidence type="ECO:0000256" key="1">
    <source>
        <dbReference type="ARBA" id="ARBA00001974"/>
    </source>
</evidence>
<feature type="region of interest" description="Disordered" evidence="12">
    <location>
        <begin position="43"/>
        <end position="63"/>
    </location>
</feature>
<evidence type="ECO:0000256" key="12">
    <source>
        <dbReference type="SAM" id="MobiDB-lite"/>
    </source>
</evidence>
<dbReference type="AlphaFoldDB" id="A0A507D967"/>
<dbReference type="Pfam" id="PF07992">
    <property type="entry name" value="Pyr_redox_2"/>
    <property type="match status" value="1"/>
</dbReference>
<sequence>MAIIKASTLLLLRRSSSSIGARVSVRSGYVLSSPKRSNACRRFASSPAHAHDHDRPTTLPPPNSMPDRYWMLASVIVYGPIFWYLTQPGDTVQTSVHDVEQAAEHVVDQVHEVTIPAAQPQAPANATATAASTSTPPPPPPPTVAAAPVLPSEPPTVEYVLVGGGTAASSAAEAIKEKDPEANVLLITEEVLVDPETILVDEPLYTVITSKENEHVSLNEEHAEKKTITTIVEDAVKDVKDAVKEPVKDLRNTVANTLPQALEKFKEAANTGKVALEQIEEEKAFPPYMRPPLSKELWFEADPGTLRFKDWNGKERSLFYQPEEYYVQVDNSLAPLYSPNSEPTKVRFLPRTIVSSIDPDEHCVFLANGKAIKYSKILIATGGTPKRLDIFDSVPAAAQKHIHTYRSINDFKFLEGQAASEKSIVVVGGGFLGSELAVALAQKKKSGIKVTQIFPEEGNLAMAFPRYLTKWTSRRIEKAGVTVKPLSVITSVMPVNDDKIAINLKSGDQVVADEVVLAVGIQPNTHLAEVSGLELDDKRGGILVNAELESRGDVFAAGDVTSYHDIALGRRRVEHHDHAVMSGRTAGENMTGKKKAYNHLSMFWSDLGPEIGYEAVGVIDSSLSTVGVWAKGNDQPRPPENAGEPASSSSVLPVDGKPDEEYGKGVVFYLSPEKQIVGVLMWNVFGKVPLARQIVKEKKAFAEINEIAGLFNVHDSV</sequence>
<feature type="compositionally biased region" description="Low complexity" evidence="12">
    <location>
        <begin position="120"/>
        <end position="134"/>
    </location>
</feature>
<dbReference type="InterPro" id="IPR023753">
    <property type="entry name" value="FAD/NAD-binding_dom"/>
</dbReference>
<evidence type="ECO:0000256" key="5">
    <source>
        <dbReference type="ARBA" id="ARBA00022703"/>
    </source>
</evidence>
<evidence type="ECO:0000256" key="8">
    <source>
        <dbReference type="ARBA" id="ARBA00023002"/>
    </source>
</evidence>
<feature type="domain" description="FAD/NAD(P)-binding" evidence="13">
    <location>
        <begin position="159"/>
        <end position="583"/>
    </location>
</feature>
<evidence type="ECO:0000259" key="13">
    <source>
        <dbReference type="Pfam" id="PF07992"/>
    </source>
</evidence>
<comment type="subcellular location">
    <subcellularLocation>
        <location evidence="2">Mitochondrion</location>
    </subcellularLocation>
</comment>
<comment type="caution">
    <text evidence="15">The sequence shown here is derived from an EMBL/GenBank/DDBJ whole genome shotgun (WGS) entry which is preliminary data.</text>
</comment>
<dbReference type="GO" id="GO:0005739">
    <property type="term" value="C:mitochondrion"/>
    <property type="evidence" value="ECO:0007669"/>
    <property type="project" value="UniProtKB-SubCell"/>
</dbReference>
<evidence type="ECO:0000256" key="2">
    <source>
        <dbReference type="ARBA" id="ARBA00004173"/>
    </source>
</evidence>
<dbReference type="GO" id="GO:0033108">
    <property type="term" value="P:mitochondrial respiratory chain complex assembly"/>
    <property type="evidence" value="ECO:0007669"/>
    <property type="project" value="TreeGrafter"/>
</dbReference>
<comment type="catalytic activity">
    <reaction evidence="11">
        <text>A + NADH + H(+) = AH2 + NAD(+)</text>
        <dbReference type="Rhea" id="RHEA:11356"/>
        <dbReference type="ChEBI" id="CHEBI:13193"/>
        <dbReference type="ChEBI" id="CHEBI:15378"/>
        <dbReference type="ChEBI" id="CHEBI:17499"/>
        <dbReference type="ChEBI" id="CHEBI:57540"/>
        <dbReference type="ChEBI" id="CHEBI:57945"/>
    </reaction>
</comment>
<dbReference type="GO" id="GO:0016174">
    <property type="term" value="F:NAD(P)H oxidase H2O2-forming activity"/>
    <property type="evidence" value="ECO:0007669"/>
    <property type="project" value="TreeGrafter"/>
</dbReference>
<accession>A0A507D967</accession>
<dbReference type="SUPFAM" id="SSF55424">
    <property type="entry name" value="FAD/NAD-linked reductases, dimerisation (C-terminal) domain"/>
    <property type="match status" value="1"/>
</dbReference>
<evidence type="ECO:0000256" key="11">
    <source>
        <dbReference type="ARBA" id="ARBA00047786"/>
    </source>
</evidence>
<dbReference type="InterPro" id="IPR029324">
    <property type="entry name" value="AIF_C"/>
</dbReference>
<proteinExistence type="inferred from homology"/>
<evidence type="ECO:0000256" key="6">
    <source>
        <dbReference type="ARBA" id="ARBA00022827"/>
    </source>
</evidence>
<reference evidence="15 16" key="1">
    <citation type="journal article" date="2019" name="Sci. Rep.">
        <title>Comparative genomics of chytrid fungi reveal insights into the obligate biotrophic and pathogenic lifestyle of Synchytrium endobioticum.</title>
        <authorList>
            <person name="van de Vossenberg B.T.L.H."/>
            <person name="Warris S."/>
            <person name="Nguyen H.D.T."/>
            <person name="van Gent-Pelzer M.P.E."/>
            <person name="Joly D.L."/>
            <person name="van de Geest H.C."/>
            <person name="Bonants P.J.M."/>
            <person name="Smith D.S."/>
            <person name="Levesque C.A."/>
            <person name="van der Lee T.A.J."/>
        </authorList>
    </citation>
    <scope>NUCLEOTIDE SEQUENCE [LARGE SCALE GENOMIC DNA]</scope>
    <source>
        <strain evidence="15 16">LEV6574</strain>
    </source>
</reference>
<evidence type="ECO:0008006" key="17">
    <source>
        <dbReference type="Google" id="ProtNLM"/>
    </source>
</evidence>
<evidence type="ECO:0000259" key="14">
    <source>
        <dbReference type="Pfam" id="PF14721"/>
    </source>
</evidence>
<dbReference type="GO" id="GO:0046983">
    <property type="term" value="F:protein dimerization activity"/>
    <property type="evidence" value="ECO:0007669"/>
    <property type="project" value="InterPro"/>
</dbReference>
<evidence type="ECO:0000256" key="7">
    <source>
        <dbReference type="ARBA" id="ARBA00022946"/>
    </source>
</evidence>
<keyword evidence="9" id="KW-0520">NAD</keyword>
<feature type="region of interest" description="Disordered" evidence="12">
    <location>
        <begin position="120"/>
        <end position="144"/>
    </location>
</feature>
<dbReference type="InterPro" id="IPR050446">
    <property type="entry name" value="FAD-oxidoreductase/Apoptosis"/>
</dbReference>
<feature type="domain" description="Mitochondrial apoptosis-inducing factor C-terminal" evidence="14">
    <location>
        <begin position="586"/>
        <end position="697"/>
    </location>
</feature>
<keyword evidence="7" id="KW-0809">Transit peptide</keyword>
<dbReference type="SMART" id="SM01353">
    <property type="entry name" value="AIF_C"/>
    <property type="match status" value="1"/>
</dbReference>